<keyword evidence="10" id="KW-1185">Reference proteome</keyword>
<accession>A0A7W4NYQ4</accession>
<dbReference type="PANTHER" id="PTHR43702">
    <property type="entry name" value="L-FUCOSE-PROTON SYMPORTER"/>
    <property type="match status" value="1"/>
</dbReference>
<evidence type="ECO:0000256" key="2">
    <source>
        <dbReference type="ARBA" id="ARBA00004429"/>
    </source>
</evidence>
<feature type="transmembrane region" description="Helical" evidence="8">
    <location>
        <begin position="227"/>
        <end position="246"/>
    </location>
</feature>
<feature type="transmembrane region" description="Helical" evidence="8">
    <location>
        <begin position="170"/>
        <end position="192"/>
    </location>
</feature>
<sequence length="458" mass="47832">MVQDGPDRSPRPVPSPAGGFNGRSWLAGLAARSPAGAYGWRPILIMATLFFSIGFVTWLNGPLITFVQVAFNLDDISAFLVPVCFYLAYFVFPLPATALTRRVGLRRGLSIALVVMAAGTALFGECVNARWYAGALGGLTVIGAGLSLLQITINPYVSLLGGHDRAAQRIAIMGVANKFAGIVAPALFAVIVMPNVGGVAADIARTPPGPAREATLAAFTHAVHAPYSAMAGLLLLLAVFTARARLPDIAMERAAPRARDREVAAQPGWLMTGALAMFLYVGVEVMAGDAIGLYGRSFGLSLDVTKYLTALTLAAMMAGYLAGMVLVPRVVDQERYMLLSCVGGILLCLLAMVAPGVVPVFCVALLGFANAMILPALFPIVLAEGGPEGGRTTSFLVMAYSGGAVLPQVFVHLVPVLGTTPSFMALAVPSYVFIGGWIVALRAGTRRPALATGRSEAP</sequence>
<evidence type="ECO:0000256" key="6">
    <source>
        <dbReference type="ARBA" id="ARBA00022989"/>
    </source>
</evidence>
<comment type="function">
    <text evidence="1">Intake of glucose and galactose.</text>
</comment>
<dbReference type="InterPro" id="IPR005964">
    <property type="entry name" value="Glc/Gal_transptr_bac"/>
</dbReference>
<dbReference type="Proteomes" id="UP000559860">
    <property type="component" value="Unassembled WGS sequence"/>
</dbReference>
<dbReference type="InterPro" id="IPR050375">
    <property type="entry name" value="MFS_TsgA-like"/>
</dbReference>
<feature type="transmembrane region" description="Helical" evidence="8">
    <location>
        <begin position="423"/>
        <end position="441"/>
    </location>
</feature>
<evidence type="ECO:0000256" key="8">
    <source>
        <dbReference type="SAM" id="Phobius"/>
    </source>
</evidence>
<feature type="transmembrane region" description="Helical" evidence="8">
    <location>
        <begin position="76"/>
        <end position="92"/>
    </location>
</feature>
<feature type="transmembrane region" description="Helical" evidence="8">
    <location>
        <begin position="336"/>
        <end position="357"/>
    </location>
</feature>
<feature type="transmembrane region" description="Helical" evidence="8">
    <location>
        <begin position="267"/>
        <end position="287"/>
    </location>
</feature>
<keyword evidence="6 8" id="KW-1133">Transmembrane helix</keyword>
<evidence type="ECO:0000313" key="10">
    <source>
        <dbReference type="Proteomes" id="UP000559860"/>
    </source>
</evidence>
<protein>
    <submittedName>
        <fullName evidence="9">Glucose/galactose MFS transporter</fullName>
    </submittedName>
</protein>
<keyword evidence="5 8" id="KW-0812">Transmembrane</keyword>
<feature type="transmembrane region" description="Helical" evidence="8">
    <location>
        <begin position="43"/>
        <end position="64"/>
    </location>
</feature>
<feature type="transmembrane region" description="Helical" evidence="8">
    <location>
        <begin position="363"/>
        <end position="383"/>
    </location>
</feature>
<keyword evidence="4" id="KW-1003">Cell membrane</keyword>
<evidence type="ECO:0000256" key="3">
    <source>
        <dbReference type="ARBA" id="ARBA00009120"/>
    </source>
</evidence>
<dbReference type="InterPro" id="IPR036259">
    <property type="entry name" value="MFS_trans_sf"/>
</dbReference>
<dbReference type="GO" id="GO:0005354">
    <property type="term" value="F:galactose transmembrane transporter activity"/>
    <property type="evidence" value="ECO:0007669"/>
    <property type="project" value="InterPro"/>
</dbReference>
<comment type="subcellular location">
    <subcellularLocation>
        <location evidence="2">Cell inner membrane</location>
        <topology evidence="2">Multi-pass membrane protein</topology>
    </subcellularLocation>
</comment>
<gene>
    <name evidence="9" type="primary">gluP</name>
    <name evidence="9" type="ORF">HLH36_10420</name>
</gene>
<evidence type="ECO:0000256" key="4">
    <source>
        <dbReference type="ARBA" id="ARBA00022475"/>
    </source>
</evidence>
<feature type="transmembrane region" description="Helical" evidence="8">
    <location>
        <begin position="395"/>
        <end position="417"/>
    </location>
</feature>
<dbReference type="Gene3D" id="1.20.1250.20">
    <property type="entry name" value="MFS general substrate transporter like domains"/>
    <property type="match status" value="2"/>
</dbReference>
<dbReference type="GO" id="GO:0055056">
    <property type="term" value="F:D-glucose transmembrane transporter activity"/>
    <property type="evidence" value="ECO:0007669"/>
    <property type="project" value="InterPro"/>
</dbReference>
<dbReference type="NCBIfam" id="TIGR01272">
    <property type="entry name" value="gluP"/>
    <property type="match status" value="1"/>
</dbReference>
<feature type="transmembrane region" description="Helical" evidence="8">
    <location>
        <begin position="307"/>
        <end position="327"/>
    </location>
</feature>
<keyword evidence="7 8" id="KW-0472">Membrane</keyword>
<organism evidence="9 10">
    <name type="scientific">Gluconacetobacter aggeris</name>
    <dbReference type="NCBI Taxonomy" id="1286186"/>
    <lineage>
        <taxon>Bacteria</taxon>
        <taxon>Pseudomonadati</taxon>
        <taxon>Pseudomonadota</taxon>
        <taxon>Alphaproteobacteria</taxon>
        <taxon>Acetobacterales</taxon>
        <taxon>Acetobacteraceae</taxon>
        <taxon>Gluconacetobacter</taxon>
    </lineage>
</organism>
<evidence type="ECO:0000256" key="7">
    <source>
        <dbReference type="ARBA" id="ARBA00023136"/>
    </source>
</evidence>
<dbReference type="EMBL" id="JABEQD010000006">
    <property type="protein sequence ID" value="MBB2168763.1"/>
    <property type="molecule type" value="Genomic_DNA"/>
</dbReference>
<dbReference type="Pfam" id="PF07690">
    <property type="entry name" value="MFS_1"/>
    <property type="match status" value="1"/>
</dbReference>
<dbReference type="InterPro" id="IPR011701">
    <property type="entry name" value="MFS"/>
</dbReference>
<proteinExistence type="inferred from homology"/>
<dbReference type="SUPFAM" id="SSF103473">
    <property type="entry name" value="MFS general substrate transporter"/>
    <property type="match status" value="1"/>
</dbReference>
<dbReference type="GO" id="GO:1904659">
    <property type="term" value="P:D-glucose transmembrane transport"/>
    <property type="evidence" value="ECO:0007669"/>
    <property type="project" value="InterPro"/>
</dbReference>
<comment type="similarity">
    <text evidence="3">Belongs to the major facilitator superfamily. FHS transporter (TC 2.A.1.7) family.</text>
</comment>
<evidence type="ECO:0000313" key="9">
    <source>
        <dbReference type="EMBL" id="MBB2168763.1"/>
    </source>
</evidence>
<dbReference type="RefSeq" id="WP_182986313.1">
    <property type="nucleotide sequence ID" value="NZ_JABEQD010000006.1"/>
</dbReference>
<dbReference type="AlphaFoldDB" id="A0A7W4NYQ4"/>
<dbReference type="PANTHER" id="PTHR43702:SF12">
    <property type="entry name" value="N-ACETYL GLUCOSAMINE TRANSPORTER NAGP"/>
    <property type="match status" value="1"/>
</dbReference>
<comment type="caution">
    <text evidence="9">The sequence shown here is derived from an EMBL/GenBank/DDBJ whole genome shotgun (WGS) entry which is preliminary data.</text>
</comment>
<feature type="transmembrane region" description="Helical" evidence="8">
    <location>
        <begin position="129"/>
        <end position="149"/>
    </location>
</feature>
<dbReference type="GO" id="GO:0005886">
    <property type="term" value="C:plasma membrane"/>
    <property type="evidence" value="ECO:0007669"/>
    <property type="project" value="UniProtKB-SubCell"/>
</dbReference>
<reference evidence="9 10" key="1">
    <citation type="submission" date="2020-04" db="EMBL/GenBank/DDBJ databases">
        <title>Description of novel Gluconacetobacter.</title>
        <authorList>
            <person name="Sombolestani A."/>
        </authorList>
    </citation>
    <scope>NUCLEOTIDE SEQUENCE [LARGE SCALE GENOMIC DNA]</scope>
    <source>
        <strain evidence="9 10">LMG 27801</strain>
    </source>
</reference>
<evidence type="ECO:0000256" key="5">
    <source>
        <dbReference type="ARBA" id="ARBA00022692"/>
    </source>
</evidence>
<feature type="transmembrane region" description="Helical" evidence="8">
    <location>
        <begin position="104"/>
        <end position="123"/>
    </location>
</feature>
<evidence type="ECO:0000256" key="1">
    <source>
        <dbReference type="ARBA" id="ARBA00003321"/>
    </source>
</evidence>
<name>A0A7W4NYQ4_9PROT</name>